<feature type="compositionally biased region" description="Polar residues" evidence="1">
    <location>
        <begin position="47"/>
        <end position="73"/>
    </location>
</feature>
<reference evidence="3 4" key="1">
    <citation type="submission" date="2024-06" db="EMBL/GenBank/DDBJ databases">
        <title>Complete genome of Phlyctema vagabunda strain 19-DSS-EL-015.</title>
        <authorList>
            <person name="Fiorenzani C."/>
        </authorList>
    </citation>
    <scope>NUCLEOTIDE SEQUENCE [LARGE SCALE GENOMIC DNA]</scope>
    <source>
        <strain evidence="3 4">19-DSS-EL-015</strain>
    </source>
</reference>
<feature type="transmembrane region" description="Helical" evidence="2">
    <location>
        <begin position="99"/>
        <end position="120"/>
    </location>
</feature>
<accession>A0ABR4P441</accession>
<feature type="region of interest" description="Disordered" evidence="1">
    <location>
        <begin position="1"/>
        <end position="89"/>
    </location>
</feature>
<gene>
    <name evidence="3" type="ORF">PVAG01_09789</name>
</gene>
<evidence type="ECO:0000313" key="4">
    <source>
        <dbReference type="Proteomes" id="UP001629113"/>
    </source>
</evidence>
<evidence type="ECO:0000313" key="3">
    <source>
        <dbReference type="EMBL" id="KAL3418074.1"/>
    </source>
</evidence>
<keyword evidence="2" id="KW-0472">Membrane</keyword>
<feature type="transmembrane region" description="Helical" evidence="2">
    <location>
        <begin position="202"/>
        <end position="225"/>
    </location>
</feature>
<proteinExistence type="predicted"/>
<dbReference type="Proteomes" id="UP001629113">
    <property type="component" value="Unassembled WGS sequence"/>
</dbReference>
<feature type="transmembrane region" description="Helical" evidence="2">
    <location>
        <begin position="170"/>
        <end position="190"/>
    </location>
</feature>
<sequence length="771" mass="85541">MRSSADDARLNVSDHWLHGPGLSLPNVRPQKSSAYHGIQEREERGNKNAQPSSSFPESTTLADRRSLSLQSDGSWEEEETPVKNSERPKIVKSQNRATAFLHFVIFHAIPIAGALVLIYLNLRRRFYGPTIGNWVQSLQFVAKAHEMLMTLSIVTVMVAYLQHLLTGKRYVPFGAIFSAYQVTSISYLWSPELRGTLAAADFPWVLKLVFLCFVFISTLLAAAVGPSSAIALQPRPVNFTTPGWSAALNVTSELLYPDAVDEAGPPLDAKQEHKNEFSPAAGWQYLQELPSVGLAYTTVEVGMQADSFERTKSVMPSLYSVKLLTERPTHGYPYAPVEAYRTLYIQYASNSTFATVQHIPVAMALSIASRQFNFYLDSSRPGIATANIKMAQPYASSICQFNSIYNGSDERPIIFPNSYITDVPCSLTGCDRDSSITLVKHSTTRADIWNQLKNSTEGTVIWVDDPVPGVPLGAIFVQPESCTGTNTTYRSASACLVGARWANTTSRQQTRNRMDTSGTPDVIENVIKPDSLLELPKWSEPSITFSKVWAESLNPSTDIQNRTVVDTLLRWLPTNEIICPALLDIYGYAADDILTRAYMHEKILSSLVANGLSHVVGATEIWEKQEKRGSSRKIWSYYDGDDNERADPPGMVLQFQGFLPGYAWSMDGTAIKIAIPVLLLYCLYAVSYVVYTFVTGRSSMTWRSLSELTALAINSTPNKALKNTSAGISETSTFQKLVGVREVEEHERLELVFGHDADTLTHRRITVGRAY</sequence>
<evidence type="ECO:0000256" key="2">
    <source>
        <dbReference type="SAM" id="Phobius"/>
    </source>
</evidence>
<evidence type="ECO:0000256" key="1">
    <source>
        <dbReference type="SAM" id="MobiDB-lite"/>
    </source>
</evidence>
<comment type="caution">
    <text evidence="3">The sequence shown here is derived from an EMBL/GenBank/DDBJ whole genome shotgun (WGS) entry which is preliminary data.</text>
</comment>
<keyword evidence="2" id="KW-1133">Transmembrane helix</keyword>
<organism evidence="3 4">
    <name type="scientific">Phlyctema vagabunda</name>
    <dbReference type="NCBI Taxonomy" id="108571"/>
    <lineage>
        <taxon>Eukaryota</taxon>
        <taxon>Fungi</taxon>
        <taxon>Dikarya</taxon>
        <taxon>Ascomycota</taxon>
        <taxon>Pezizomycotina</taxon>
        <taxon>Leotiomycetes</taxon>
        <taxon>Helotiales</taxon>
        <taxon>Dermateaceae</taxon>
        <taxon>Phlyctema</taxon>
    </lineage>
</organism>
<protein>
    <submittedName>
        <fullName evidence="3">Uncharacterized protein</fullName>
    </submittedName>
</protein>
<feature type="transmembrane region" description="Helical" evidence="2">
    <location>
        <begin position="673"/>
        <end position="694"/>
    </location>
</feature>
<dbReference type="EMBL" id="JBFCZG010000009">
    <property type="protein sequence ID" value="KAL3418074.1"/>
    <property type="molecule type" value="Genomic_DNA"/>
</dbReference>
<keyword evidence="4" id="KW-1185">Reference proteome</keyword>
<feature type="compositionally biased region" description="Basic and acidic residues" evidence="1">
    <location>
        <begin position="80"/>
        <end position="89"/>
    </location>
</feature>
<name>A0ABR4P441_9HELO</name>
<keyword evidence="2" id="KW-0812">Transmembrane</keyword>